<dbReference type="InterPro" id="IPR016032">
    <property type="entry name" value="Sig_transdc_resp-reg_C-effctor"/>
</dbReference>
<dbReference type="InterPro" id="IPR000792">
    <property type="entry name" value="Tscrpt_reg_LuxR_C"/>
</dbReference>
<dbReference type="GO" id="GO:0006355">
    <property type="term" value="P:regulation of DNA-templated transcription"/>
    <property type="evidence" value="ECO:0007669"/>
    <property type="project" value="InterPro"/>
</dbReference>
<dbReference type="AlphaFoldDB" id="A0A916WT72"/>
<dbReference type="InterPro" id="IPR041664">
    <property type="entry name" value="AAA_16"/>
</dbReference>
<dbReference type="GO" id="GO:0005737">
    <property type="term" value="C:cytoplasm"/>
    <property type="evidence" value="ECO:0007669"/>
    <property type="project" value="TreeGrafter"/>
</dbReference>
<comment type="caution">
    <text evidence="4">The sequence shown here is derived from an EMBL/GenBank/DDBJ whole genome shotgun (WGS) entry which is preliminary data.</text>
</comment>
<feature type="domain" description="HTH luxR-type" evidence="3">
    <location>
        <begin position="869"/>
        <end position="934"/>
    </location>
</feature>
<dbReference type="SUPFAM" id="SSF52540">
    <property type="entry name" value="P-loop containing nucleoside triphosphate hydrolases"/>
    <property type="match status" value="1"/>
</dbReference>
<dbReference type="PROSITE" id="PS00622">
    <property type="entry name" value="HTH_LUXR_1"/>
    <property type="match status" value="1"/>
</dbReference>
<dbReference type="SMART" id="SM00421">
    <property type="entry name" value="HTH_LUXR"/>
    <property type="match status" value="1"/>
</dbReference>
<dbReference type="Pfam" id="PF13191">
    <property type="entry name" value="AAA_16"/>
    <property type="match status" value="1"/>
</dbReference>
<accession>A0A916WT72</accession>
<reference evidence="4" key="2">
    <citation type="submission" date="2020-09" db="EMBL/GenBank/DDBJ databases">
        <authorList>
            <person name="Sun Q."/>
            <person name="Zhou Y."/>
        </authorList>
    </citation>
    <scope>NUCLEOTIDE SEQUENCE</scope>
    <source>
        <strain evidence="4">CGMCC 1.15085</strain>
    </source>
</reference>
<evidence type="ECO:0000259" key="3">
    <source>
        <dbReference type="PROSITE" id="PS50043"/>
    </source>
</evidence>
<dbReference type="Proteomes" id="UP000636793">
    <property type="component" value="Unassembled WGS sequence"/>
</dbReference>
<dbReference type="Gene3D" id="1.10.10.10">
    <property type="entry name" value="Winged helix-like DNA-binding domain superfamily/Winged helix DNA-binding domain"/>
    <property type="match status" value="1"/>
</dbReference>
<dbReference type="GO" id="GO:0004016">
    <property type="term" value="F:adenylate cyclase activity"/>
    <property type="evidence" value="ECO:0007669"/>
    <property type="project" value="TreeGrafter"/>
</dbReference>
<dbReference type="RefSeq" id="WP_188836972.1">
    <property type="nucleotide sequence ID" value="NZ_BMHI01000003.1"/>
</dbReference>
<gene>
    <name evidence="4" type="ORF">GCM10011492_21210</name>
</gene>
<dbReference type="SUPFAM" id="SSF46894">
    <property type="entry name" value="C-terminal effector domain of the bipartite response regulators"/>
    <property type="match status" value="1"/>
</dbReference>
<dbReference type="GO" id="GO:0005524">
    <property type="term" value="F:ATP binding"/>
    <property type="evidence" value="ECO:0007669"/>
    <property type="project" value="UniProtKB-KW"/>
</dbReference>
<protein>
    <recommendedName>
        <fullName evidence="3">HTH luxR-type domain-containing protein</fullName>
    </recommendedName>
</protein>
<dbReference type="InterPro" id="IPR036388">
    <property type="entry name" value="WH-like_DNA-bd_sf"/>
</dbReference>
<evidence type="ECO:0000256" key="2">
    <source>
        <dbReference type="ARBA" id="ARBA00022840"/>
    </source>
</evidence>
<dbReference type="PANTHER" id="PTHR16305:SF35">
    <property type="entry name" value="TRANSCRIPTIONAL ACTIVATOR DOMAIN"/>
    <property type="match status" value="1"/>
</dbReference>
<dbReference type="EMBL" id="BMHI01000003">
    <property type="protein sequence ID" value="GGB30514.1"/>
    <property type="molecule type" value="Genomic_DNA"/>
</dbReference>
<sequence>MVAEDELFERERELAVLDGLVEQQRRGGMALALIEGPAGIGKSRLLHEVRESARGAGYRVLWARGSDFERSLPFGVVRQLFEPALVAGRDRWLSGSAAAAARVFDPSEVGLPATDVGFAVLYGLSWLTANIAAEGPLLLAVDDLHWCDRASLQFLAYLLRPIEDRGLLVVATVREGETSEDAKLLSEISHDPAAVSIHPTPLSESAVGELVRHRLGGAGQEGFVEACRRATGGNPLLLHEVIKALKTDGVHPDALRPSMIRDVGPRAVLRSVLLRLARLPADAAALAQAVAVLGDSAGVPAIAALSGLDDARVASAAHALVAAEILGPQSPLGFVHPLVRDAVYLDLAPAERELLHERAAKVLMELEASPELIANHLLMTPRRADRSVAARLTEAGRAAMGRSDPDNAMAYLGRALIEPPPPEQRPPLLVDLGLAEAFANQKAASAEHLAAGYAAIEDPQERAAVAETLAQTLLFTAPASQAAAVVRQAADELGPGQEDTRWRLEALELFSVNLGADVPDAGARMEAARGGLRGDGQGARMLAAIVSSDWALAGGSVAECCELALAALADGALIADDPSLMMSGIAAGVLALADRDEAPVVWEAAAAQGHRSGSKLALSGLYVGQVNGWHARGQLEEAEAAWRRAKLVAEPWRAVPAEIAYGSAFMAEVLIERGELAGARDLLDGQPPMPPGSDLDAHSRRAEAELLLAERRPDDALAAVDRYRATLRDRIVNPAWAPWRSLRAAALIGLQRNEEAAELLEEELGWARRWGAPGAVSRVLRLLGMTGANHRLDLLEEAVATTEGSSAQLVHAKALIALGSAIRRDRRPSAAREPLRRGLELAVRCGAKPLAIQARTELYAAGGRPRRDALTGPDSLTPSERRVAELAAEGRANRDIAQLLFVTPKTVEFHLTAVFRKLGISTRAALADVLLSSHP</sequence>
<proteinExistence type="predicted"/>
<dbReference type="CDD" id="cd06170">
    <property type="entry name" value="LuxR_C_like"/>
    <property type="match status" value="1"/>
</dbReference>
<reference evidence="4" key="1">
    <citation type="journal article" date="2014" name="Int. J. Syst. Evol. Microbiol.">
        <title>Complete genome sequence of Corynebacterium casei LMG S-19264T (=DSM 44701T), isolated from a smear-ripened cheese.</title>
        <authorList>
            <consortium name="US DOE Joint Genome Institute (JGI-PGF)"/>
            <person name="Walter F."/>
            <person name="Albersmeier A."/>
            <person name="Kalinowski J."/>
            <person name="Ruckert C."/>
        </authorList>
    </citation>
    <scope>NUCLEOTIDE SEQUENCE</scope>
    <source>
        <strain evidence="4">CGMCC 1.15085</strain>
    </source>
</reference>
<keyword evidence="5" id="KW-1185">Reference proteome</keyword>
<keyword evidence="1" id="KW-0547">Nucleotide-binding</keyword>
<dbReference type="PRINTS" id="PR00038">
    <property type="entry name" value="HTHLUXR"/>
</dbReference>
<dbReference type="Pfam" id="PF00196">
    <property type="entry name" value="GerE"/>
    <property type="match status" value="1"/>
</dbReference>
<keyword evidence="2" id="KW-0067">ATP-binding</keyword>
<evidence type="ECO:0000256" key="1">
    <source>
        <dbReference type="ARBA" id="ARBA00022741"/>
    </source>
</evidence>
<organism evidence="4 5">
    <name type="scientific">Flexivirga endophytica</name>
    <dbReference type="NCBI Taxonomy" id="1849103"/>
    <lineage>
        <taxon>Bacteria</taxon>
        <taxon>Bacillati</taxon>
        <taxon>Actinomycetota</taxon>
        <taxon>Actinomycetes</taxon>
        <taxon>Micrococcales</taxon>
        <taxon>Dermacoccaceae</taxon>
        <taxon>Flexivirga</taxon>
    </lineage>
</organism>
<evidence type="ECO:0000313" key="5">
    <source>
        <dbReference type="Proteomes" id="UP000636793"/>
    </source>
</evidence>
<dbReference type="InterPro" id="IPR027417">
    <property type="entry name" value="P-loop_NTPase"/>
</dbReference>
<dbReference type="GO" id="GO:0003677">
    <property type="term" value="F:DNA binding"/>
    <property type="evidence" value="ECO:0007669"/>
    <property type="project" value="InterPro"/>
</dbReference>
<evidence type="ECO:0000313" key="4">
    <source>
        <dbReference type="EMBL" id="GGB30514.1"/>
    </source>
</evidence>
<name>A0A916WT72_9MICO</name>
<dbReference type="PROSITE" id="PS50043">
    <property type="entry name" value="HTH_LUXR_2"/>
    <property type="match status" value="1"/>
</dbReference>
<dbReference type="PANTHER" id="PTHR16305">
    <property type="entry name" value="TESTICULAR SOLUBLE ADENYLYL CYCLASE"/>
    <property type="match status" value="1"/>
</dbReference>